<dbReference type="FunFam" id="3.40.50.620:FF:000037">
    <property type="entry name" value="Glutamine--tRNA ligase cytoplasmic"/>
    <property type="match status" value="1"/>
</dbReference>
<dbReference type="NCBIfam" id="TIGR00440">
    <property type="entry name" value="glnS"/>
    <property type="match status" value="1"/>
</dbReference>
<name>A0A559KJX7_9MOLU</name>
<dbReference type="FunFam" id="3.90.800.10:FF:000001">
    <property type="entry name" value="Glutamine--tRNA ligase"/>
    <property type="match status" value="1"/>
</dbReference>
<keyword evidence="6 10" id="KW-0648">Protein biosynthesis</keyword>
<dbReference type="InterPro" id="IPR020059">
    <property type="entry name" value="Glu/Gln-tRNA-synth_Ib_codon-bd"/>
</dbReference>
<dbReference type="PANTHER" id="PTHR43097">
    <property type="entry name" value="GLUTAMINE-TRNA LIGASE"/>
    <property type="match status" value="1"/>
</dbReference>
<evidence type="ECO:0000256" key="4">
    <source>
        <dbReference type="ARBA" id="ARBA00022741"/>
    </source>
</evidence>
<gene>
    <name evidence="14" type="primary">glnS</name>
    <name evidence="14" type="ORF">MDPP_0051</name>
</gene>
<dbReference type="InterPro" id="IPR004514">
    <property type="entry name" value="Gln-tRNA-synth"/>
</dbReference>
<keyword evidence="3 10" id="KW-0436">Ligase</keyword>
<dbReference type="InterPro" id="IPR050132">
    <property type="entry name" value="Gln/Glu-tRNA_Ligase"/>
</dbReference>
<keyword evidence="7 10" id="KW-0030">Aminoacyl-tRNA synthetase</keyword>
<dbReference type="Pfam" id="PF20974">
    <property type="entry name" value="tRNA-synt_1c_C2"/>
    <property type="match status" value="1"/>
</dbReference>
<evidence type="ECO:0000313" key="15">
    <source>
        <dbReference type="Proteomes" id="UP000320078"/>
    </source>
</evidence>
<keyword evidence="4 10" id="KW-0547">Nucleotide-binding</keyword>
<dbReference type="PRINTS" id="PR00987">
    <property type="entry name" value="TRNASYNTHGLU"/>
</dbReference>
<dbReference type="Pfam" id="PF03950">
    <property type="entry name" value="tRNA-synt_1c_C"/>
    <property type="match status" value="1"/>
</dbReference>
<dbReference type="RefSeq" id="WP_144658204.1">
    <property type="nucleotide sequence ID" value="NZ_VIAE01000001.1"/>
</dbReference>
<keyword evidence="2" id="KW-0963">Cytoplasm</keyword>
<accession>A0A559KJX7</accession>
<dbReference type="Proteomes" id="UP000320078">
    <property type="component" value="Unassembled WGS sequence"/>
</dbReference>
<dbReference type="AlphaFoldDB" id="A0A559KJX7"/>
<keyword evidence="15" id="KW-1185">Reference proteome</keyword>
<comment type="catalytic activity">
    <reaction evidence="8">
        <text>tRNA(Gln) + L-glutamine + ATP = L-glutaminyl-tRNA(Gln) + AMP + diphosphate</text>
        <dbReference type="Rhea" id="RHEA:20121"/>
        <dbReference type="Rhea" id="RHEA-COMP:9662"/>
        <dbReference type="Rhea" id="RHEA-COMP:9681"/>
        <dbReference type="ChEBI" id="CHEBI:30616"/>
        <dbReference type="ChEBI" id="CHEBI:33019"/>
        <dbReference type="ChEBI" id="CHEBI:58359"/>
        <dbReference type="ChEBI" id="CHEBI:78442"/>
        <dbReference type="ChEBI" id="CHEBI:78521"/>
        <dbReference type="ChEBI" id="CHEBI:456215"/>
        <dbReference type="EC" id="6.1.1.18"/>
    </reaction>
</comment>
<dbReference type="GO" id="GO:0005829">
    <property type="term" value="C:cytosol"/>
    <property type="evidence" value="ECO:0007669"/>
    <property type="project" value="TreeGrafter"/>
</dbReference>
<evidence type="ECO:0000256" key="1">
    <source>
        <dbReference type="ARBA" id="ARBA00012836"/>
    </source>
</evidence>
<dbReference type="InterPro" id="IPR049437">
    <property type="entry name" value="tRNA-synt_1c_C2"/>
</dbReference>
<dbReference type="EC" id="6.1.1.18" evidence="1 9"/>
<feature type="domain" description="Glutamyl/glutaminyl-tRNA synthetase class Ib anti-codon binding" evidence="12">
    <location>
        <begin position="338"/>
        <end position="435"/>
    </location>
</feature>
<evidence type="ECO:0000256" key="7">
    <source>
        <dbReference type="ARBA" id="ARBA00023146"/>
    </source>
</evidence>
<feature type="domain" description="tRNA synthetases class I (E and Q) anti-codon binding" evidence="13">
    <location>
        <begin position="453"/>
        <end position="522"/>
    </location>
</feature>
<evidence type="ECO:0000256" key="9">
    <source>
        <dbReference type="NCBIfam" id="TIGR00440"/>
    </source>
</evidence>
<evidence type="ECO:0000259" key="11">
    <source>
        <dbReference type="Pfam" id="PF00749"/>
    </source>
</evidence>
<dbReference type="InterPro" id="IPR011035">
    <property type="entry name" value="Ribosomal_bL25/Gln-tRNA_synth"/>
</dbReference>
<protein>
    <recommendedName>
        <fullName evidence="1 9">Glutamine--tRNA ligase</fullName>
        <ecNumber evidence="1 9">6.1.1.18</ecNumber>
    </recommendedName>
</protein>
<dbReference type="PROSITE" id="PS00178">
    <property type="entry name" value="AA_TRNA_LIGASE_I"/>
    <property type="match status" value="1"/>
</dbReference>
<organism evidence="14 15">
    <name type="scientific">Candidatus Phytoplasma pini</name>
    <dbReference type="NCBI Taxonomy" id="267362"/>
    <lineage>
        <taxon>Bacteria</taxon>
        <taxon>Bacillati</taxon>
        <taxon>Mycoplasmatota</taxon>
        <taxon>Mollicutes</taxon>
        <taxon>Acholeplasmatales</taxon>
        <taxon>Acholeplasmataceae</taxon>
        <taxon>Candidatus Phytoplasma</taxon>
    </lineage>
</organism>
<dbReference type="FunFam" id="1.10.1160.10:FF:000001">
    <property type="entry name" value="Glutamine--tRNA ligase"/>
    <property type="match status" value="1"/>
</dbReference>
<dbReference type="SUPFAM" id="SSF52374">
    <property type="entry name" value="Nucleotidylyl transferase"/>
    <property type="match status" value="1"/>
</dbReference>
<evidence type="ECO:0000256" key="8">
    <source>
        <dbReference type="ARBA" id="ARBA00048270"/>
    </source>
</evidence>
<evidence type="ECO:0000256" key="10">
    <source>
        <dbReference type="RuleBase" id="RU363037"/>
    </source>
</evidence>
<dbReference type="EMBL" id="VIAE01000001">
    <property type="protein sequence ID" value="TVY12435.1"/>
    <property type="molecule type" value="Genomic_DNA"/>
</dbReference>
<dbReference type="Pfam" id="PF00749">
    <property type="entry name" value="tRNA-synt_1c"/>
    <property type="match status" value="1"/>
</dbReference>
<dbReference type="InterPro" id="IPR014729">
    <property type="entry name" value="Rossmann-like_a/b/a_fold"/>
</dbReference>
<dbReference type="InterPro" id="IPR000924">
    <property type="entry name" value="Glu/Gln-tRNA-synth"/>
</dbReference>
<dbReference type="GO" id="GO:0004819">
    <property type="term" value="F:glutamine-tRNA ligase activity"/>
    <property type="evidence" value="ECO:0007669"/>
    <property type="project" value="UniProtKB-UniRule"/>
</dbReference>
<dbReference type="GO" id="GO:0005524">
    <property type="term" value="F:ATP binding"/>
    <property type="evidence" value="ECO:0007669"/>
    <property type="project" value="UniProtKB-KW"/>
</dbReference>
<comment type="caution">
    <text evidence="14">The sequence shown here is derived from an EMBL/GenBank/DDBJ whole genome shotgun (WGS) entry which is preliminary data.</text>
</comment>
<sequence length="550" mass="65147">MFQEKSNFIKTIIKRDLEKNKYQSVVTRFPPEPNGFLHLGHARAIIVNFELSKFFKGKTYLRYDDTNPRSEKKIYVDSILEDIHWLGYQPDKVFFSSDYFEEIFQKAVLLIKKGKAFVDDLNSEQIKNTRGDFQNAGLDSPYRNRSIETNLLLFYQMKEGLFQEGEKVLRAKINMDNPNMNLRDPVLYRILDAYTLKNKHYFIFPSYDFAHPLGDSIEGITHSLCSLEFEDHRPLYDWVIRETEMQNIPTQIEFGRLNVSQIVLSKRHLKTLIEHDLVSGWDDPRIPTLKGMRRKGYTPESIKKFVLESGLSRNNTFVDFKMLENSIRNELQYKVKKVMVVTDPLKVTILNYPENKREFTEVPYDDCLKELGTRKVFFSKYLYIEKDDFQIEKKDPSSKKLFLNGEVRLFHFYFIKAVDVIRNNEGEIIEILAFYDPETKSGTGFNKRKPNGTIHFIEQMNVQKVFINFFQPLFKTSYPKNIIDEFNFDSFQQKEAFIEGSLYFNSNYEKFQFLRKGYFILDLEQQKNSIINFNEIVSLRNLYNTKKSSM</sequence>
<dbReference type="InterPro" id="IPR020058">
    <property type="entry name" value="Glu/Gln-tRNA-synth_Ib_cat-dom"/>
</dbReference>
<reference evidence="14 15" key="1">
    <citation type="submission" date="2019-06" db="EMBL/GenBank/DDBJ databases">
        <title>Draft Genome Sequence of Candidatus Phytoplasma pini-Related Strain MDPP: A Resource for Comparative Genomics of Gymnosperm-infecting Phytoplasmas.</title>
        <authorList>
            <person name="Cai W."/>
            <person name="Costanzo S."/>
            <person name="Shao J."/>
            <person name="Zhao Y."/>
            <person name="Davis R."/>
        </authorList>
    </citation>
    <scope>NUCLEOTIDE SEQUENCE [LARGE SCALE GENOMIC DNA]</scope>
    <source>
        <strain evidence="14 15">MDPP</strain>
    </source>
</reference>
<dbReference type="InterPro" id="IPR020056">
    <property type="entry name" value="Rbsml_bL25/Gln-tRNA_synth_N"/>
</dbReference>
<feature type="domain" description="Glutamyl/glutaminyl-tRNA synthetase class Ib catalytic" evidence="11">
    <location>
        <begin position="25"/>
        <end position="332"/>
    </location>
</feature>
<evidence type="ECO:0000256" key="2">
    <source>
        <dbReference type="ARBA" id="ARBA00022490"/>
    </source>
</evidence>
<keyword evidence="5 10" id="KW-0067">ATP-binding</keyword>
<evidence type="ECO:0000256" key="6">
    <source>
        <dbReference type="ARBA" id="ARBA00022917"/>
    </source>
</evidence>
<dbReference type="Gene3D" id="2.40.240.10">
    <property type="entry name" value="Ribosomal Protein L25, Chain P"/>
    <property type="match status" value="2"/>
</dbReference>
<dbReference type="InterPro" id="IPR001412">
    <property type="entry name" value="aa-tRNA-synth_I_CS"/>
</dbReference>
<dbReference type="OrthoDB" id="9801560at2"/>
<evidence type="ECO:0000259" key="12">
    <source>
        <dbReference type="Pfam" id="PF03950"/>
    </source>
</evidence>
<dbReference type="Gene3D" id="3.40.50.620">
    <property type="entry name" value="HUPs"/>
    <property type="match status" value="1"/>
</dbReference>
<comment type="similarity">
    <text evidence="10">Belongs to the class-I aminoacyl-tRNA synthetase family.</text>
</comment>
<proteinExistence type="inferred from homology"/>
<evidence type="ECO:0000256" key="3">
    <source>
        <dbReference type="ARBA" id="ARBA00022598"/>
    </source>
</evidence>
<dbReference type="GO" id="GO:0006425">
    <property type="term" value="P:glutaminyl-tRNA aminoacylation"/>
    <property type="evidence" value="ECO:0007669"/>
    <property type="project" value="UniProtKB-UniRule"/>
</dbReference>
<evidence type="ECO:0000259" key="13">
    <source>
        <dbReference type="Pfam" id="PF20974"/>
    </source>
</evidence>
<dbReference type="SUPFAM" id="SSF50715">
    <property type="entry name" value="Ribosomal protein L25-like"/>
    <property type="match status" value="1"/>
</dbReference>
<evidence type="ECO:0000313" key="14">
    <source>
        <dbReference type="EMBL" id="TVY12435.1"/>
    </source>
</evidence>
<dbReference type="PANTHER" id="PTHR43097:SF5">
    <property type="entry name" value="GLUTAMATE--TRNA LIGASE"/>
    <property type="match status" value="1"/>
</dbReference>
<evidence type="ECO:0000256" key="5">
    <source>
        <dbReference type="ARBA" id="ARBA00022840"/>
    </source>
</evidence>